<accession>A0A9W4DM60</accession>
<evidence type="ECO:0000313" key="3">
    <source>
        <dbReference type="Proteomes" id="UP000683417"/>
    </source>
</evidence>
<evidence type="ECO:0000313" key="2">
    <source>
        <dbReference type="EMBL" id="CAD6502496.1"/>
    </source>
</evidence>
<dbReference type="PANTHER" id="PTHR38248">
    <property type="entry name" value="FUNK1 6"/>
    <property type="match status" value="1"/>
</dbReference>
<dbReference type="InterPro" id="IPR040976">
    <property type="entry name" value="Pkinase_fungal"/>
</dbReference>
<reference evidence="2" key="1">
    <citation type="submission" date="2020-10" db="EMBL/GenBank/DDBJ databases">
        <authorList>
            <person name="Muller C M."/>
        </authorList>
    </citation>
    <scope>NUCLEOTIDE SEQUENCE</scope>
    <source>
        <strain evidence="2">THUN-12</strain>
    </source>
</reference>
<dbReference type="EMBL" id="CAJHIT010000006">
    <property type="protein sequence ID" value="CAD6502496.1"/>
    <property type="molecule type" value="Genomic_DNA"/>
</dbReference>
<organism evidence="2 3">
    <name type="scientific">Blumeria graminis f. sp. triticale</name>
    <dbReference type="NCBI Taxonomy" id="1689686"/>
    <lineage>
        <taxon>Eukaryota</taxon>
        <taxon>Fungi</taxon>
        <taxon>Dikarya</taxon>
        <taxon>Ascomycota</taxon>
        <taxon>Pezizomycotina</taxon>
        <taxon>Leotiomycetes</taxon>
        <taxon>Erysiphales</taxon>
        <taxon>Erysiphaceae</taxon>
        <taxon>Blumeria</taxon>
    </lineage>
</organism>
<dbReference type="AlphaFoldDB" id="A0A9W4DM60"/>
<gene>
    <name evidence="2" type="ORF">BGTH12_LOCUS3854</name>
</gene>
<name>A0A9W4DM60_BLUGR</name>
<evidence type="ECO:0000259" key="1">
    <source>
        <dbReference type="Pfam" id="PF17667"/>
    </source>
</evidence>
<feature type="domain" description="Fungal-type protein kinase" evidence="1">
    <location>
        <begin position="11"/>
        <end position="55"/>
    </location>
</feature>
<dbReference type="PANTHER" id="PTHR38248:SF2">
    <property type="entry name" value="FUNK1 11"/>
    <property type="match status" value="1"/>
</dbReference>
<comment type="caution">
    <text evidence="2">The sequence shown here is derived from an EMBL/GenBank/DDBJ whole genome shotgun (WGS) entry which is preliminary data.</text>
</comment>
<dbReference type="Proteomes" id="UP000683417">
    <property type="component" value="Unassembled WGS sequence"/>
</dbReference>
<dbReference type="Pfam" id="PF17667">
    <property type="entry name" value="Pkinase_fungal"/>
    <property type="match status" value="1"/>
</dbReference>
<sequence length="160" mass="18407">MSSLIESSRKMDEVFAITGTMRYMALELLWNISENKFTLPQNYRHDLESFFYVLIVGSMCYGRDSKSQPAHLEKWFTESARSNYESKQSDIIQNFDAKIISYFSPAFDGVKKLAKNLRKILFGQSIDQFGIDESSDDLYDPITNAINETIDEIVGKKKNS</sequence>
<proteinExistence type="predicted"/>
<protein>
    <submittedName>
        <fullName evidence="2">BgTH12-05088</fullName>
    </submittedName>
</protein>